<dbReference type="Gene3D" id="3.30.1540.10">
    <property type="entry name" value="formyl-coa transferase, domain 3"/>
    <property type="match status" value="1"/>
</dbReference>
<comment type="caution">
    <text evidence="2">The sequence shown here is derived from an EMBL/GenBank/DDBJ whole genome shotgun (WGS) entry which is preliminary data.</text>
</comment>
<dbReference type="Pfam" id="PF02515">
    <property type="entry name" value="CoA_transf_3"/>
    <property type="match status" value="2"/>
</dbReference>
<accession>A0ABV9PSM7</accession>
<name>A0ABV9PSM7_9ACTN</name>
<dbReference type="InterPro" id="IPR050483">
    <property type="entry name" value="CoA-transferase_III_domain"/>
</dbReference>
<proteinExistence type="predicted"/>
<dbReference type="GO" id="GO:0016740">
    <property type="term" value="F:transferase activity"/>
    <property type="evidence" value="ECO:0007669"/>
    <property type="project" value="UniProtKB-KW"/>
</dbReference>
<reference evidence="3" key="1">
    <citation type="journal article" date="2019" name="Int. J. Syst. Evol. Microbiol.">
        <title>The Global Catalogue of Microorganisms (GCM) 10K type strain sequencing project: providing services to taxonomists for standard genome sequencing and annotation.</title>
        <authorList>
            <consortium name="The Broad Institute Genomics Platform"/>
            <consortium name="The Broad Institute Genome Sequencing Center for Infectious Disease"/>
            <person name="Wu L."/>
            <person name="Ma J."/>
        </authorList>
    </citation>
    <scope>NUCLEOTIDE SEQUENCE [LARGE SCALE GENOMIC DNA]</scope>
    <source>
        <strain evidence="3">JCM 11882</strain>
    </source>
</reference>
<keyword evidence="1 2" id="KW-0808">Transferase</keyword>
<evidence type="ECO:0000313" key="2">
    <source>
        <dbReference type="EMBL" id="MFC4755881.1"/>
    </source>
</evidence>
<dbReference type="InterPro" id="IPR044855">
    <property type="entry name" value="CoA-Trfase_III_dom3_sf"/>
</dbReference>
<dbReference type="SUPFAM" id="SSF89796">
    <property type="entry name" value="CoA-transferase family III (CaiB/BaiF)"/>
    <property type="match status" value="2"/>
</dbReference>
<dbReference type="InterPro" id="IPR023606">
    <property type="entry name" value="CoA-Trfase_III_dom_1_sf"/>
</dbReference>
<dbReference type="Gene3D" id="3.40.50.10540">
    <property type="entry name" value="Crotonobetainyl-coa:carnitine coa-transferase, domain 1"/>
    <property type="match status" value="2"/>
</dbReference>
<evidence type="ECO:0000313" key="3">
    <source>
        <dbReference type="Proteomes" id="UP001595836"/>
    </source>
</evidence>
<evidence type="ECO:0000256" key="1">
    <source>
        <dbReference type="ARBA" id="ARBA00022679"/>
    </source>
</evidence>
<keyword evidence="3" id="KW-1185">Reference proteome</keyword>
<dbReference type="Proteomes" id="UP001595836">
    <property type="component" value="Unassembled WGS sequence"/>
</dbReference>
<dbReference type="PANTHER" id="PTHR48207:SF3">
    <property type="entry name" value="SUCCINATE--HYDROXYMETHYLGLUTARATE COA-TRANSFERASE"/>
    <property type="match status" value="1"/>
</dbReference>
<dbReference type="PANTHER" id="PTHR48207">
    <property type="entry name" value="SUCCINATE--HYDROXYMETHYLGLUTARATE COA-TRANSFERASE"/>
    <property type="match status" value="1"/>
</dbReference>
<dbReference type="InterPro" id="IPR003673">
    <property type="entry name" value="CoA-Trfase_fam_III"/>
</dbReference>
<protein>
    <submittedName>
        <fullName evidence="2">CoA transferase</fullName>
    </submittedName>
</protein>
<organism evidence="2 3">
    <name type="scientific">Dietzia aurantiaca</name>
    <dbReference type="NCBI Taxonomy" id="983873"/>
    <lineage>
        <taxon>Bacteria</taxon>
        <taxon>Bacillati</taxon>
        <taxon>Actinomycetota</taxon>
        <taxon>Actinomycetes</taxon>
        <taxon>Mycobacteriales</taxon>
        <taxon>Dietziaceae</taxon>
        <taxon>Dietzia</taxon>
    </lineage>
</organism>
<sequence>MTHNMFSEVTAVVTSLSPATVYAAGLLRSLGARVEQCVHAPRSRDADDTLIQTYLEQVDQVDTKKDEYRVDLEISNQNNPCSSRIAQTRLSLDDPAATEYNEFARSCLGGAATYTYRNDGTPVYGFGDRYAYLAAIYGLTASLGQLYRQAGKPADIRIDLIQMVTALLPYPTVQYEYNGTETTSAQSGPRYVTPTRDGFVVIYAGFDWPSIARLLGDFTPQPESKFENIDARFENSIELGTVFEHWAGGKSTTEVLDAGREANVAIAQIAKPSEVVERYPRNSEKPVHVPFRVVGEGGVWEPPTETNSSDGLPLEGVRILDFTQVWSGPYATRILTELGADVVKVESPSRPDWLRKLGPSNRYPDLEPGPDFENRNAWFNTQNRGKRAISIDFKSVNGRQLIYDLSRSADIVVSNTRPGVMERLSLASSDFWQTGASCNVIQMPGFASNGPEAADMALGAQYDAFSSAAFFTGSLEAPLLTGFALGDPVAGAFSALAMVGSLYLRRRSGRPIALELAQAEAMVSIMPEFLHAKLPVERPKGNEDRRAEQEIKYEDGVPIATRTIGEDTVSYPTRNPSELMTAEETRGLFDWVDQPSCGTHRYPGSPATIGGERLELLKAAPARGEHTCEVLSSWLDIDPQDLDVLADIEVINQARTHEGVSNEG</sequence>
<gene>
    <name evidence="2" type="ORF">ACFO7U_13990</name>
</gene>
<dbReference type="EMBL" id="JBHSHP010000054">
    <property type="protein sequence ID" value="MFC4755881.1"/>
    <property type="molecule type" value="Genomic_DNA"/>
</dbReference>